<name>A0A974BGA0_SEDHY</name>
<dbReference type="PANTHER" id="PTHR42855:SF2">
    <property type="entry name" value="DRUG RESISTANCE ABC TRANSPORTER,ATP-BINDING PROTEIN"/>
    <property type="match status" value="1"/>
</dbReference>
<dbReference type="SUPFAM" id="SSF52540">
    <property type="entry name" value="P-loop containing nucleoside triphosphate hydrolases"/>
    <property type="match status" value="2"/>
</dbReference>
<dbReference type="GO" id="GO:0016887">
    <property type="term" value="F:ATP hydrolysis activity"/>
    <property type="evidence" value="ECO:0007669"/>
    <property type="project" value="InterPro"/>
</dbReference>
<dbReference type="GO" id="GO:0005524">
    <property type="term" value="F:ATP binding"/>
    <property type="evidence" value="ECO:0007669"/>
    <property type="project" value="UniProtKB-KW"/>
</dbReference>
<dbReference type="InterPro" id="IPR032781">
    <property type="entry name" value="ABC_tran_Xtn"/>
</dbReference>
<feature type="domain" description="ABC transporter" evidence="4">
    <location>
        <begin position="320"/>
        <end position="544"/>
    </location>
</feature>
<dbReference type="Gene3D" id="3.40.50.300">
    <property type="entry name" value="P-loop containing nucleotide triphosphate hydrolases"/>
    <property type="match status" value="2"/>
</dbReference>
<reference evidence="5" key="1">
    <citation type="submission" date="2020-07" db="EMBL/GenBank/DDBJ databases">
        <title>Genomic analysis of a strain of Sedimentibacter Hydroxybenzoicus DSM7310.</title>
        <authorList>
            <person name="Ma S."/>
        </authorList>
    </citation>
    <scope>NUCLEOTIDE SEQUENCE</scope>
    <source>
        <strain evidence="5">DSM 7310</strain>
    </source>
</reference>
<dbReference type="Pfam" id="PF12848">
    <property type="entry name" value="ABC_tran_Xtn"/>
    <property type="match status" value="1"/>
</dbReference>
<dbReference type="InterPro" id="IPR003593">
    <property type="entry name" value="AAA+_ATPase"/>
</dbReference>
<feature type="domain" description="ABC transporter" evidence="4">
    <location>
        <begin position="4"/>
        <end position="260"/>
    </location>
</feature>
<dbReference type="Proteomes" id="UP000611629">
    <property type="component" value="Unassembled WGS sequence"/>
</dbReference>
<keyword evidence="6" id="KW-1185">Reference proteome</keyword>
<dbReference type="AlphaFoldDB" id="A0A974BGA0"/>
<evidence type="ECO:0000256" key="2">
    <source>
        <dbReference type="ARBA" id="ARBA00022840"/>
    </source>
</evidence>
<dbReference type="PANTHER" id="PTHR42855">
    <property type="entry name" value="ABC TRANSPORTER ATP-BINDING SUBUNIT"/>
    <property type="match status" value="1"/>
</dbReference>
<dbReference type="FunFam" id="3.40.50.300:FF:000011">
    <property type="entry name" value="Putative ABC transporter ATP-binding component"/>
    <property type="match status" value="1"/>
</dbReference>
<feature type="coiled-coil region" evidence="3">
    <location>
        <begin position="550"/>
        <end position="593"/>
    </location>
</feature>
<evidence type="ECO:0000313" key="5">
    <source>
        <dbReference type="EMBL" id="NYB72554.1"/>
    </source>
</evidence>
<dbReference type="Pfam" id="PF00005">
    <property type="entry name" value="ABC_tran"/>
    <property type="match status" value="2"/>
</dbReference>
<dbReference type="InterPro" id="IPR051309">
    <property type="entry name" value="ABCF_ATPase"/>
</dbReference>
<keyword evidence="3" id="KW-0175">Coiled coil</keyword>
<evidence type="ECO:0000313" key="6">
    <source>
        <dbReference type="Proteomes" id="UP000611629"/>
    </source>
</evidence>
<dbReference type="PROSITE" id="PS50893">
    <property type="entry name" value="ABC_TRANSPORTER_2"/>
    <property type="match status" value="2"/>
</dbReference>
<comment type="caution">
    <text evidence="5">The sequence shown here is derived from an EMBL/GenBank/DDBJ whole genome shotgun (WGS) entry which is preliminary data.</text>
</comment>
<dbReference type="SMART" id="SM00382">
    <property type="entry name" value="AAA"/>
    <property type="match status" value="2"/>
</dbReference>
<dbReference type="PROSITE" id="PS00211">
    <property type="entry name" value="ABC_TRANSPORTER_1"/>
    <property type="match status" value="2"/>
</dbReference>
<evidence type="ECO:0000256" key="3">
    <source>
        <dbReference type="SAM" id="Coils"/>
    </source>
</evidence>
<dbReference type="RefSeq" id="WP_179236244.1">
    <property type="nucleotide sequence ID" value="NZ_JACBNQ010000001.1"/>
</dbReference>
<evidence type="ECO:0000256" key="1">
    <source>
        <dbReference type="ARBA" id="ARBA00022741"/>
    </source>
</evidence>
<sequence>MIEIGISSLTKVYGTNKIFENVTFDVKTKDRIGLIGRNGTGKSTLLKIIAGYEDYQNGQVFMKKNLTIGYLSQIPNYEDNNTVLDVLNEAFENLHEIKKEMDKIEKTFDCLSGDELQAAIYKYSSLHDSYELSGGYNINEKINRILFGLEISESMQRMEFNKLSGGEKTKIVLGKILLEEPELLLLDEPSNHLDIKSVEWLEGYLSTYSGTIVAVSHDRYFLDRVVNKIVELESDGAQIYFGNYSKYVAEKELRFLQAMKDYENQQNKIKKMEEQIQRYRIWGEMRDSDKMYKRAKELEKRLEKIDKLDKPFIDKRTANFKIISVERTGKEVIKVSGIEKTYDKKLFSDVSFTLFFNDSMCILGENGTGKTTILKIILNEDEPDSGDVQIGSNVKIGYLSQEVNFENEDVSIVDYFSYYYGISLREARTELAKILFTGEDVFKRINTLSGGEKSRLKLGMLMYENVNTLILDEPTNHLDIESREVLEESLINYAGTLLFVSHDRYFVDKIATCIGELENKEFKLYNFDYEGYKQEKQRISERQQVEHAEIKKEKTVSQNKENMLRKKEEQKAKEKAKRDYIKLENSILETENKIIEFENILNLSSDECDLDTYNNIYNEYTLLKEEIDKMYSALEKLHTEIEG</sequence>
<gene>
    <name evidence="5" type="primary">abc-f</name>
    <name evidence="5" type="ORF">HZF24_00205</name>
</gene>
<dbReference type="CDD" id="cd03221">
    <property type="entry name" value="ABCF_EF-3"/>
    <property type="match status" value="2"/>
</dbReference>
<accession>A0A974BGA0</accession>
<proteinExistence type="predicted"/>
<organism evidence="5 6">
    <name type="scientific">Sedimentibacter hydroxybenzoicus DSM 7310</name>
    <dbReference type="NCBI Taxonomy" id="1123245"/>
    <lineage>
        <taxon>Bacteria</taxon>
        <taxon>Bacillati</taxon>
        <taxon>Bacillota</taxon>
        <taxon>Tissierellia</taxon>
        <taxon>Sedimentibacter</taxon>
    </lineage>
</organism>
<dbReference type="EMBL" id="JACBNQ010000001">
    <property type="protein sequence ID" value="NYB72554.1"/>
    <property type="molecule type" value="Genomic_DNA"/>
</dbReference>
<dbReference type="InterPro" id="IPR003439">
    <property type="entry name" value="ABC_transporter-like_ATP-bd"/>
</dbReference>
<keyword evidence="1" id="KW-0547">Nucleotide-binding</keyword>
<protein>
    <submittedName>
        <fullName evidence="5">ABC-F type ribosomal protection protein</fullName>
    </submittedName>
</protein>
<keyword evidence="2" id="KW-0067">ATP-binding</keyword>
<dbReference type="InterPro" id="IPR027417">
    <property type="entry name" value="P-loop_NTPase"/>
</dbReference>
<evidence type="ECO:0000259" key="4">
    <source>
        <dbReference type="PROSITE" id="PS50893"/>
    </source>
</evidence>
<dbReference type="InterPro" id="IPR017871">
    <property type="entry name" value="ABC_transporter-like_CS"/>
</dbReference>
<feature type="coiled-coil region" evidence="3">
    <location>
        <begin position="255"/>
        <end position="308"/>
    </location>
</feature>
<dbReference type="NCBIfam" id="NF000355">
    <property type="entry name" value="ribo_prot_ABC_F"/>
    <property type="match status" value="1"/>
</dbReference>